<keyword evidence="1" id="KW-0812">Transmembrane</keyword>
<dbReference type="Proteomes" id="UP000552954">
    <property type="component" value="Unassembled WGS sequence"/>
</dbReference>
<accession>A0A849KMQ2</accession>
<feature type="transmembrane region" description="Helical" evidence="1">
    <location>
        <begin position="37"/>
        <end position="59"/>
    </location>
</feature>
<keyword evidence="1" id="KW-1133">Transmembrane helix</keyword>
<comment type="caution">
    <text evidence="2">The sequence shown here is derived from an EMBL/GenBank/DDBJ whole genome shotgun (WGS) entry which is preliminary data.</text>
</comment>
<gene>
    <name evidence="2" type="ORF">HK415_07565</name>
</gene>
<dbReference type="EMBL" id="JABFCS010000001">
    <property type="protein sequence ID" value="NNU43049.1"/>
    <property type="molecule type" value="Genomic_DNA"/>
</dbReference>
<protein>
    <submittedName>
        <fullName evidence="2">Uncharacterized protein</fullName>
    </submittedName>
</protein>
<keyword evidence="3" id="KW-1185">Reference proteome</keyword>
<reference evidence="2 3" key="1">
    <citation type="submission" date="2020-05" db="EMBL/GenBank/DDBJ databases">
        <authorList>
            <person name="Khan S.A."/>
            <person name="Jeon C.O."/>
            <person name="Chun B.H."/>
        </authorList>
    </citation>
    <scope>NUCLEOTIDE SEQUENCE [LARGE SCALE GENOMIC DNA]</scope>
    <source>
        <strain evidence="2 3">B156</strain>
    </source>
</reference>
<proteinExistence type="predicted"/>
<reference evidence="2 3" key="2">
    <citation type="submission" date="2020-06" db="EMBL/GenBank/DDBJ databases">
        <title>Ramlibacter rhizophilus sp. nov., isolated from rhizosphere soil of national flower Mugunghwa from South Korea.</title>
        <authorList>
            <person name="Zheng-Fei Y."/>
            <person name="Huan T."/>
        </authorList>
    </citation>
    <scope>NUCLEOTIDE SEQUENCE [LARGE SCALE GENOMIC DNA]</scope>
    <source>
        <strain evidence="2 3">B156</strain>
    </source>
</reference>
<name>A0A849KMQ2_9BURK</name>
<sequence length="81" mass="8352">MATQRTLARLDALAWTLIYGGLFALVLGIASHDQTVIGGWSLSVLGIIAAVAGVVLIVVRARMGEPTGAQSASDKDKETSA</sequence>
<dbReference type="AlphaFoldDB" id="A0A849KMQ2"/>
<dbReference type="RefSeq" id="WP_171557837.1">
    <property type="nucleotide sequence ID" value="NZ_JABFCS010000001.1"/>
</dbReference>
<evidence type="ECO:0000313" key="3">
    <source>
        <dbReference type="Proteomes" id="UP000552954"/>
    </source>
</evidence>
<evidence type="ECO:0000313" key="2">
    <source>
        <dbReference type="EMBL" id="NNU43049.1"/>
    </source>
</evidence>
<feature type="transmembrane region" description="Helical" evidence="1">
    <location>
        <begin position="12"/>
        <end position="31"/>
    </location>
</feature>
<organism evidence="2 3">
    <name type="scientific">Ramlibacter montanisoli</name>
    <dbReference type="NCBI Taxonomy" id="2732512"/>
    <lineage>
        <taxon>Bacteria</taxon>
        <taxon>Pseudomonadati</taxon>
        <taxon>Pseudomonadota</taxon>
        <taxon>Betaproteobacteria</taxon>
        <taxon>Burkholderiales</taxon>
        <taxon>Comamonadaceae</taxon>
        <taxon>Ramlibacter</taxon>
    </lineage>
</organism>
<evidence type="ECO:0000256" key="1">
    <source>
        <dbReference type="SAM" id="Phobius"/>
    </source>
</evidence>
<keyword evidence="1" id="KW-0472">Membrane</keyword>